<organism evidence="11">
    <name type="scientific">Ixodes ricinus</name>
    <name type="common">Common tick</name>
    <name type="synonym">Acarus ricinus</name>
    <dbReference type="NCBI Taxonomy" id="34613"/>
    <lineage>
        <taxon>Eukaryota</taxon>
        <taxon>Metazoa</taxon>
        <taxon>Ecdysozoa</taxon>
        <taxon>Arthropoda</taxon>
        <taxon>Chelicerata</taxon>
        <taxon>Arachnida</taxon>
        <taxon>Acari</taxon>
        <taxon>Parasitiformes</taxon>
        <taxon>Ixodida</taxon>
        <taxon>Ixodoidea</taxon>
        <taxon>Ixodidae</taxon>
        <taxon>Ixodinae</taxon>
        <taxon>Ixodes</taxon>
    </lineage>
</organism>
<dbReference type="AlphaFoldDB" id="A0A131Y4G4"/>
<accession>A0A131Y4G4</accession>
<keyword evidence="2" id="KW-0963">Cytoplasm</keyword>
<evidence type="ECO:0000256" key="6">
    <source>
        <dbReference type="ARBA" id="ARBA00022833"/>
    </source>
</evidence>
<keyword evidence="8" id="KW-0175">Coiled coil</keyword>
<comment type="subcellular location">
    <subcellularLocation>
        <location evidence="1">Cytoplasm</location>
    </subcellularLocation>
</comment>
<keyword evidence="3 7" id="KW-0479">Metal-binding</keyword>
<protein>
    <submittedName>
        <fullName evidence="11">Putative tnf receptor-associated factor 6-b</fullName>
    </submittedName>
</protein>
<evidence type="ECO:0000256" key="8">
    <source>
        <dbReference type="SAM" id="Coils"/>
    </source>
</evidence>
<dbReference type="GO" id="GO:0005737">
    <property type="term" value="C:cytoplasm"/>
    <property type="evidence" value="ECO:0007669"/>
    <property type="project" value="UniProtKB-SubCell"/>
</dbReference>
<dbReference type="InterPro" id="IPR008974">
    <property type="entry name" value="TRAF-like"/>
</dbReference>
<dbReference type="InterPro" id="IPR013083">
    <property type="entry name" value="Znf_RING/FYVE/PHD"/>
</dbReference>
<dbReference type="InterPro" id="IPR001841">
    <property type="entry name" value="Znf_RING"/>
</dbReference>
<dbReference type="InterPro" id="IPR049342">
    <property type="entry name" value="TRAF1-6_MATH_dom"/>
</dbReference>
<dbReference type="EMBL" id="GEFM01001432">
    <property type="protein sequence ID" value="JAP74364.1"/>
    <property type="molecule type" value="mRNA"/>
</dbReference>
<dbReference type="Pfam" id="PF21355">
    <property type="entry name" value="TRAF-mep_MATH"/>
    <property type="match status" value="1"/>
</dbReference>
<evidence type="ECO:0000259" key="9">
    <source>
        <dbReference type="PROSITE" id="PS50089"/>
    </source>
</evidence>
<feature type="zinc finger region" description="TRAF-type" evidence="7">
    <location>
        <begin position="112"/>
        <end position="143"/>
    </location>
</feature>
<sequence>MRSFFISGFSDTLDWRPLYFQESSVAHIVCSLCGLVSRKVVRLRCEHTLCLECHEESQRRGSTCPLDEKSFTDDNIVHLDISGGYIVSHTVACGNAPNGCDFIGQASRLVDHYKQCSFHVVPCPRCQSSVLRTELVGHCKDGCSSASTTPVPVRNYVTVNYDSLEITSRELKKEMLKISEDLSFLQTSLNQCLQEVRTLEKNTNKELKDAMLKISEDLSGLHTSVKECQEDVIGCWEDAREAARKSHEQLEAQSSRLSEQLVRIETEVFAAANKELKVAIEDRMETQMAQELRAQRAELMNVTKSVFDCVLRFYRAKEFHWYFKGWEDLKKRSKHRFFGVSVKSPLHYVCGYNVCLSLAIMYGVGVHLNMCLHPGVNDSKLEWPFSKTYTLGVIHPKDKAKRNICKVDASAHSDAPSFQMPKQCVIRSFDFFMTGFLSAHVDELDREGFVYDDSLHCFLQVEP</sequence>
<evidence type="ECO:0000256" key="2">
    <source>
        <dbReference type="ARBA" id="ARBA00022490"/>
    </source>
</evidence>
<feature type="coiled-coil region" evidence="8">
    <location>
        <begin position="233"/>
        <end position="267"/>
    </location>
</feature>
<dbReference type="PANTHER" id="PTHR10131">
    <property type="entry name" value="TNF RECEPTOR ASSOCIATED FACTOR"/>
    <property type="match status" value="1"/>
</dbReference>
<dbReference type="PROSITE" id="PS50145">
    <property type="entry name" value="ZF_TRAF"/>
    <property type="match status" value="1"/>
</dbReference>
<dbReference type="Gene3D" id="3.30.40.10">
    <property type="entry name" value="Zinc/RING finger domain, C3HC4 (zinc finger)"/>
    <property type="match status" value="2"/>
</dbReference>
<keyword evidence="6 7" id="KW-0862">Zinc</keyword>
<proteinExistence type="evidence at transcript level"/>
<dbReference type="SUPFAM" id="SSF49599">
    <property type="entry name" value="TRAF domain-like"/>
    <property type="match status" value="2"/>
</dbReference>
<feature type="domain" description="RING-type" evidence="9">
    <location>
        <begin position="30"/>
        <end position="68"/>
    </location>
</feature>
<evidence type="ECO:0000256" key="5">
    <source>
        <dbReference type="ARBA" id="ARBA00022771"/>
    </source>
</evidence>
<dbReference type="GO" id="GO:0009898">
    <property type="term" value="C:cytoplasmic side of plasma membrane"/>
    <property type="evidence" value="ECO:0007669"/>
    <property type="project" value="TreeGrafter"/>
</dbReference>
<dbReference type="GO" id="GO:0043122">
    <property type="term" value="P:regulation of canonical NF-kappaB signal transduction"/>
    <property type="evidence" value="ECO:0007669"/>
    <property type="project" value="TreeGrafter"/>
</dbReference>
<dbReference type="GO" id="GO:0005164">
    <property type="term" value="F:tumor necrosis factor receptor binding"/>
    <property type="evidence" value="ECO:0007669"/>
    <property type="project" value="TreeGrafter"/>
</dbReference>
<evidence type="ECO:0000256" key="7">
    <source>
        <dbReference type="PROSITE-ProRule" id="PRU00207"/>
    </source>
</evidence>
<evidence type="ECO:0000256" key="3">
    <source>
        <dbReference type="ARBA" id="ARBA00022723"/>
    </source>
</evidence>
<dbReference type="PROSITE" id="PS50089">
    <property type="entry name" value="ZF_RING_2"/>
    <property type="match status" value="1"/>
</dbReference>
<keyword evidence="11" id="KW-0675">Receptor</keyword>
<evidence type="ECO:0000256" key="4">
    <source>
        <dbReference type="ARBA" id="ARBA00022737"/>
    </source>
</evidence>
<dbReference type="GO" id="GO:0008270">
    <property type="term" value="F:zinc ion binding"/>
    <property type="evidence" value="ECO:0007669"/>
    <property type="project" value="UniProtKB-KW"/>
</dbReference>
<evidence type="ECO:0000259" key="10">
    <source>
        <dbReference type="PROSITE" id="PS50145"/>
    </source>
</evidence>
<evidence type="ECO:0000256" key="1">
    <source>
        <dbReference type="ARBA" id="ARBA00004496"/>
    </source>
</evidence>
<dbReference type="Gene3D" id="2.60.210.10">
    <property type="entry name" value="Apoptosis, Tumor Necrosis Factor Receptor Associated Protein 2, Chain A"/>
    <property type="match status" value="1"/>
</dbReference>
<name>A0A131Y4G4_IXORI</name>
<reference evidence="11" key="1">
    <citation type="submission" date="2016-02" db="EMBL/GenBank/DDBJ databases">
        <title>RNAseq analyses of the midgut from blood- or serum-fed Ixodes ricinus ticks.</title>
        <authorList>
            <person name="Perner J."/>
            <person name="Provaznik J."/>
            <person name="Schrenkova J."/>
            <person name="Urbanova V."/>
            <person name="Ribeiro J.M."/>
            <person name="Kopacek P."/>
        </authorList>
    </citation>
    <scope>NUCLEOTIDE SEQUENCE</scope>
    <source>
        <tissue evidence="11">Gut</tissue>
    </source>
</reference>
<dbReference type="PANTHER" id="PTHR10131:SF138">
    <property type="entry name" value="RE66324P"/>
    <property type="match status" value="1"/>
</dbReference>
<dbReference type="SUPFAM" id="SSF57850">
    <property type="entry name" value="RING/U-box"/>
    <property type="match status" value="1"/>
</dbReference>
<feature type="domain" description="TRAF-type" evidence="10">
    <location>
        <begin position="112"/>
        <end position="143"/>
    </location>
</feature>
<dbReference type="InterPro" id="IPR001293">
    <property type="entry name" value="Znf_TRAF"/>
</dbReference>
<evidence type="ECO:0000313" key="11">
    <source>
        <dbReference type="EMBL" id="JAP74364.1"/>
    </source>
</evidence>
<keyword evidence="5 7" id="KW-0863">Zinc-finger</keyword>
<keyword evidence="4" id="KW-0677">Repeat</keyword>
<feature type="coiled-coil region" evidence="8">
    <location>
        <begin position="161"/>
        <end position="202"/>
    </location>
</feature>